<keyword evidence="4 6" id="KW-1133">Transmembrane helix</keyword>
<keyword evidence="5 6" id="KW-0472">Membrane</keyword>
<dbReference type="InterPro" id="IPR022791">
    <property type="entry name" value="L-PG_synthase/AglD"/>
</dbReference>
<dbReference type="AlphaFoldDB" id="A0A411HJA8"/>
<dbReference type="RefSeq" id="WP_129832841.1">
    <property type="nucleotide sequence ID" value="NZ_CP035704.1"/>
</dbReference>
<reference evidence="7 8" key="1">
    <citation type="submission" date="2019-01" db="EMBL/GenBank/DDBJ databases">
        <title>Pseudolysobacter antarctica gen. nov., sp. nov., isolated from Fildes Peninsula, Antarctica.</title>
        <authorList>
            <person name="Wei Z."/>
            <person name="Peng F."/>
        </authorList>
    </citation>
    <scope>NUCLEOTIDE SEQUENCE [LARGE SCALE GENOMIC DNA]</scope>
    <source>
        <strain evidence="7 8">AQ6-296</strain>
    </source>
</reference>
<dbReference type="NCBIfam" id="TIGR00374">
    <property type="entry name" value="flippase-like domain"/>
    <property type="match status" value="1"/>
</dbReference>
<sequence length="309" mass="33500">MNLRFWLKLVLSTCLLGWLLQRTPLGDVTADLTRVGLGIFIAGALLSLQCWIDAAIRLWVVAPEFPLTEVVRMSFISQFYGTVLPGQLAGDVVKIWRLGRFQRFPGHAAAATLIDRGIATFALFAIGAFAAFALDTIHRSLGIVLVCATFAIAIAGVMLSLASVRDLLVRLANIGSSRPWLARLSELLHRIAHALHDAMRRPARLMICFILALVFHAICIGNHMLIGHALGIDIGLSAWCLVYAGVSVLMLLPISIAGIGLREGGYVGLLALFGTSRETALALSFTFLGYALLGALLGYVTELMDYRDQ</sequence>
<dbReference type="GO" id="GO:0005886">
    <property type="term" value="C:plasma membrane"/>
    <property type="evidence" value="ECO:0007669"/>
    <property type="project" value="UniProtKB-SubCell"/>
</dbReference>
<dbReference type="KEGG" id="xbc:ELE36_09510"/>
<organism evidence="7 8">
    <name type="scientific">Pseudolysobacter antarcticus</name>
    <dbReference type="NCBI Taxonomy" id="2511995"/>
    <lineage>
        <taxon>Bacteria</taxon>
        <taxon>Pseudomonadati</taxon>
        <taxon>Pseudomonadota</taxon>
        <taxon>Gammaproteobacteria</taxon>
        <taxon>Lysobacterales</taxon>
        <taxon>Rhodanobacteraceae</taxon>
        <taxon>Pseudolysobacter</taxon>
    </lineage>
</organism>
<dbReference type="EMBL" id="CP035704">
    <property type="protein sequence ID" value="QBB70583.1"/>
    <property type="molecule type" value="Genomic_DNA"/>
</dbReference>
<evidence type="ECO:0000256" key="5">
    <source>
        <dbReference type="ARBA" id="ARBA00023136"/>
    </source>
</evidence>
<dbReference type="OrthoDB" id="8566106at2"/>
<evidence type="ECO:0000313" key="8">
    <source>
        <dbReference type="Proteomes" id="UP000291562"/>
    </source>
</evidence>
<evidence type="ECO:0000256" key="2">
    <source>
        <dbReference type="ARBA" id="ARBA00022475"/>
    </source>
</evidence>
<feature type="transmembrane region" description="Helical" evidence="6">
    <location>
        <begin position="236"/>
        <end position="259"/>
    </location>
</feature>
<protein>
    <submittedName>
        <fullName evidence="7">Flippase-like domain-containing protein</fullName>
    </submittedName>
</protein>
<keyword evidence="3 6" id="KW-0812">Transmembrane</keyword>
<name>A0A411HJA8_9GAMM</name>
<evidence type="ECO:0000256" key="4">
    <source>
        <dbReference type="ARBA" id="ARBA00022989"/>
    </source>
</evidence>
<comment type="subcellular location">
    <subcellularLocation>
        <location evidence="1">Cell membrane</location>
        <topology evidence="1">Multi-pass membrane protein</topology>
    </subcellularLocation>
</comment>
<proteinExistence type="predicted"/>
<dbReference type="PANTHER" id="PTHR40277">
    <property type="entry name" value="BLL5419 PROTEIN"/>
    <property type="match status" value="1"/>
</dbReference>
<dbReference type="Proteomes" id="UP000291562">
    <property type="component" value="Chromosome"/>
</dbReference>
<dbReference type="PANTHER" id="PTHR40277:SF1">
    <property type="entry name" value="BLL5419 PROTEIN"/>
    <property type="match status" value="1"/>
</dbReference>
<feature type="transmembrane region" description="Helical" evidence="6">
    <location>
        <begin position="113"/>
        <end position="134"/>
    </location>
</feature>
<evidence type="ECO:0000256" key="6">
    <source>
        <dbReference type="SAM" id="Phobius"/>
    </source>
</evidence>
<gene>
    <name evidence="7" type="ORF">ELE36_09510</name>
</gene>
<feature type="transmembrane region" description="Helical" evidence="6">
    <location>
        <begin position="280"/>
        <end position="300"/>
    </location>
</feature>
<evidence type="ECO:0000313" key="7">
    <source>
        <dbReference type="EMBL" id="QBB70583.1"/>
    </source>
</evidence>
<feature type="transmembrane region" description="Helical" evidence="6">
    <location>
        <begin position="140"/>
        <end position="162"/>
    </location>
</feature>
<accession>A0A411HJA8</accession>
<evidence type="ECO:0000256" key="3">
    <source>
        <dbReference type="ARBA" id="ARBA00022692"/>
    </source>
</evidence>
<dbReference type="Pfam" id="PF03706">
    <property type="entry name" value="LPG_synthase_TM"/>
    <property type="match status" value="1"/>
</dbReference>
<keyword evidence="8" id="KW-1185">Reference proteome</keyword>
<keyword evidence="2" id="KW-1003">Cell membrane</keyword>
<evidence type="ECO:0000256" key="1">
    <source>
        <dbReference type="ARBA" id="ARBA00004651"/>
    </source>
</evidence>
<feature type="transmembrane region" description="Helical" evidence="6">
    <location>
        <begin position="205"/>
        <end position="230"/>
    </location>
</feature>